<dbReference type="PANTHER" id="PTHR45718">
    <property type="entry name" value="TRANSCRIPTIONAL ACTIVATOR CUBITUS INTERRUPTUS"/>
    <property type="match status" value="1"/>
</dbReference>
<reference evidence="15" key="1">
    <citation type="submission" date="2022-11" db="UniProtKB">
        <authorList>
            <consortium name="WormBaseParasite"/>
        </authorList>
    </citation>
    <scope>IDENTIFICATION</scope>
</reference>
<proteinExistence type="inferred from homology"/>
<evidence type="ECO:0000313" key="14">
    <source>
        <dbReference type="Proteomes" id="UP000887566"/>
    </source>
</evidence>
<evidence type="ECO:0000313" key="15">
    <source>
        <dbReference type="WBParaSite" id="PSAMB.scaffold909size38770.g9728.t1"/>
    </source>
</evidence>
<dbReference type="Gene3D" id="3.30.160.60">
    <property type="entry name" value="Classic Zinc Finger"/>
    <property type="match status" value="5"/>
</dbReference>
<evidence type="ECO:0000256" key="7">
    <source>
        <dbReference type="ARBA" id="ARBA00023015"/>
    </source>
</evidence>
<dbReference type="GO" id="GO:0140297">
    <property type="term" value="F:DNA-binding transcription factor binding"/>
    <property type="evidence" value="ECO:0007669"/>
    <property type="project" value="UniProtKB-ARBA"/>
</dbReference>
<dbReference type="GO" id="GO:0008270">
    <property type="term" value="F:zinc ion binding"/>
    <property type="evidence" value="ECO:0007669"/>
    <property type="project" value="UniProtKB-KW"/>
</dbReference>
<dbReference type="FunFam" id="3.30.160.60:FF:000048">
    <property type="entry name" value="GLI family zinc finger 3"/>
    <property type="match status" value="1"/>
</dbReference>
<dbReference type="GO" id="GO:0000978">
    <property type="term" value="F:RNA polymerase II cis-regulatory region sequence-specific DNA binding"/>
    <property type="evidence" value="ECO:0007669"/>
    <property type="project" value="TreeGrafter"/>
</dbReference>
<dbReference type="InterPro" id="IPR043359">
    <property type="entry name" value="GLI-like"/>
</dbReference>
<evidence type="ECO:0000256" key="5">
    <source>
        <dbReference type="ARBA" id="ARBA00022771"/>
    </source>
</evidence>
<feature type="compositionally biased region" description="Basic residues" evidence="12">
    <location>
        <begin position="451"/>
        <end position="464"/>
    </location>
</feature>
<comment type="subcellular location">
    <subcellularLocation>
        <location evidence="1">Nucleus</location>
    </subcellularLocation>
</comment>
<sequence>MPQWQNAAFPMVGNLSAASPLAHKMDHSALFSDSSMMFQPSAARESIPNPMLYNHLLPHPMAQLRHAQMGVVAQDGKQQQTTATTTMTTTMDAAADDANAGAANRKRKNLNSPITAAAVMDSLSSSRSSLSSGAGSAASFGHASLSTPPISAIYSPTQLGGARVSPEQETLLRMFSPTMAPARFSPDDVRLQQLQALQIMHISAQAHQQLQTAQMWQRFLIQHQQQQHQPHQPQQPFAKHELASSENGGDTPQMSPTDVIGGVLKPSDATVSSSTSDYVDVDGVDDGQEIGETTCAWEGCANKHESLKELVAHVAEDHIQSSREFVCKWMDCQRGRRPFKAQYMLVVHVRKHTGEKPHRCTFEGCSKAYSRLENLKTHLRSHTGEKPYTCEMPGCGKAFSNASDRAKHQNRTHSDEKPYNCEIDGCTKSYTDPSSLRKHIKTVHGNEAYANKRRKTTVNTRHPRGSGGSSSPLSGGPRSNGSPDSTSGDDVGAATSMLMGSSLGSSSTANGGGGRFDFSVEALTNGGAFVPTVDANPGSHRSNGGSGSPYSIGTLGTDNGSSPGRFTDSGIEMNGGAPFLDDYSSEFDQDYGFRQPAPFYHHQHHPHHHGHRNMSGDTAVAEVGGQMQVRIGHSIKASFNDCRVMQRRNSITRTIGVGDDTSTTLNTYMYYPARNVADDTEGECFRHPSVSSDDTYSCIGGMSDRSGYAMTELSSRPPSTMSSMSTYSHNRHPHGDLYPTNPPPMNAPWSDYRPANTIVHHLPHVEPTEAAPQDPTQYRTTLTHRVIDQHQPTVSSRDSYMYRPQSCAQSYCAQCGLWHDYSNAGPHCGAQTSLDAAPQQQYDQLQSLGANRPWSVAHPQQPPQQQLMSTMSPPISPQVAAMPLVELSAQEVQAVISEAPAQLPAPAQQLTAAARAPQRLPPQLLDDGIDEITKSMESQMNLDKK</sequence>
<accession>A0A914XM05</accession>
<feature type="region of interest" description="Disordered" evidence="12">
    <location>
        <begin position="437"/>
        <end position="499"/>
    </location>
</feature>
<feature type="compositionally biased region" description="Low complexity" evidence="12">
    <location>
        <begin position="222"/>
        <end position="236"/>
    </location>
</feature>
<keyword evidence="14" id="KW-1185">Reference proteome</keyword>
<feature type="domain" description="C2H2-type" evidence="13">
    <location>
        <begin position="358"/>
        <end position="387"/>
    </location>
</feature>
<dbReference type="InterPro" id="IPR036236">
    <property type="entry name" value="Znf_C2H2_sf"/>
</dbReference>
<dbReference type="PANTHER" id="PTHR45718:SF4">
    <property type="entry name" value="TRANSCRIPTIONAL ACTIVATOR CUBITUS INTERRUPTUS"/>
    <property type="match status" value="1"/>
</dbReference>
<feature type="domain" description="C2H2-type" evidence="13">
    <location>
        <begin position="330"/>
        <end position="357"/>
    </location>
</feature>
<feature type="compositionally biased region" description="Low complexity" evidence="12">
    <location>
        <begin position="469"/>
        <end position="483"/>
    </location>
</feature>
<evidence type="ECO:0000256" key="2">
    <source>
        <dbReference type="ARBA" id="ARBA00010831"/>
    </source>
</evidence>
<name>A0A914XM05_9BILA</name>
<evidence type="ECO:0000259" key="13">
    <source>
        <dbReference type="PROSITE" id="PS50157"/>
    </source>
</evidence>
<dbReference type="Proteomes" id="UP000887566">
    <property type="component" value="Unplaced"/>
</dbReference>
<dbReference type="FunFam" id="3.30.160.60:FF:000036">
    <property type="entry name" value="GLI family zinc finger 3"/>
    <property type="match status" value="1"/>
</dbReference>
<evidence type="ECO:0000256" key="10">
    <source>
        <dbReference type="ARBA" id="ARBA00023242"/>
    </source>
</evidence>
<keyword evidence="10" id="KW-0539">Nucleus</keyword>
<feature type="domain" description="C2H2-type" evidence="13">
    <location>
        <begin position="419"/>
        <end position="449"/>
    </location>
</feature>
<dbReference type="PROSITE" id="PS00028">
    <property type="entry name" value="ZINC_FINGER_C2H2_1"/>
    <property type="match status" value="3"/>
</dbReference>
<keyword evidence="4" id="KW-0677">Repeat</keyword>
<keyword evidence="3" id="KW-0479">Metal-binding</keyword>
<evidence type="ECO:0000256" key="4">
    <source>
        <dbReference type="ARBA" id="ARBA00022737"/>
    </source>
</evidence>
<evidence type="ECO:0000256" key="9">
    <source>
        <dbReference type="ARBA" id="ARBA00023163"/>
    </source>
</evidence>
<evidence type="ECO:0000256" key="6">
    <source>
        <dbReference type="ARBA" id="ARBA00022833"/>
    </source>
</evidence>
<feature type="compositionally biased region" description="Low complexity" evidence="12">
    <location>
        <begin position="267"/>
        <end position="278"/>
    </location>
</feature>
<dbReference type="Pfam" id="PF00096">
    <property type="entry name" value="zf-C2H2"/>
    <property type="match status" value="3"/>
</dbReference>
<protein>
    <submittedName>
        <fullName evidence="15">C2H2-type domain-containing protein</fullName>
    </submittedName>
</protein>
<dbReference type="PROSITE" id="PS50157">
    <property type="entry name" value="ZINC_FINGER_C2H2_2"/>
    <property type="match status" value="4"/>
</dbReference>
<evidence type="ECO:0000256" key="12">
    <source>
        <dbReference type="SAM" id="MobiDB-lite"/>
    </source>
</evidence>
<dbReference type="Pfam" id="PF23561">
    <property type="entry name" value="zf-C2H2_15"/>
    <property type="match status" value="1"/>
</dbReference>
<keyword evidence="6" id="KW-0862">Zinc</keyword>
<comment type="similarity">
    <text evidence="2">Belongs to the GLI C2H2-type zinc-finger protein family.</text>
</comment>
<feature type="domain" description="C2H2-type" evidence="13">
    <location>
        <begin position="388"/>
        <end position="418"/>
    </location>
</feature>
<dbReference type="AlphaFoldDB" id="A0A914XM05"/>
<dbReference type="InterPro" id="IPR013087">
    <property type="entry name" value="Znf_C2H2_type"/>
</dbReference>
<dbReference type="WBParaSite" id="PSAMB.scaffold909size38770.g9728.t1">
    <property type="protein sequence ID" value="PSAMB.scaffold909size38770.g9728.t1"/>
    <property type="gene ID" value="PSAMB.scaffold909size38770.g9728"/>
</dbReference>
<feature type="compositionally biased region" description="Polar residues" evidence="12">
    <location>
        <begin position="244"/>
        <end position="256"/>
    </location>
</feature>
<keyword evidence="7" id="KW-0805">Transcription regulation</keyword>
<keyword evidence="8" id="KW-0238">DNA-binding</keyword>
<organism evidence="14 15">
    <name type="scientific">Plectus sambesii</name>
    <dbReference type="NCBI Taxonomy" id="2011161"/>
    <lineage>
        <taxon>Eukaryota</taxon>
        <taxon>Metazoa</taxon>
        <taxon>Ecdysozoa</taxon>
        <taxon>Nematoda</taxon>
        <taxon>Chromadorea</taxon>
        <taxon>Plectida</taxon>
        <taxon>Plectina</taxon>
        <taxon>Plectoidea</taxon>
        <taxon>Plectidae</taxon>
        <taxon>Plectus</taxon>
    </lineage>
</organism>
<keyword evidence="9" id="KW-0804">Transcription</keyword>
<dbReference type="FunFam" id="3.30.160.60:FF:000031">
    <property type="entry name" value="GLI family zinc finger 3"/>
    <property type="match status" value="1"/>
</dbReference>
<evidence type="ECO:0000256" key="11">
    <source>
        <dbReference type="PROSITE-ProRule" id="PRU00042"/>
    </source>
</evidence>
<dbReference type="FunFam" id="3.30.160.60:FF:000019">
    <property type="entry name" value="GLI family zinc finger 3"/>
    <property type="match status" value="1"/>
</dbReference>
<evidence type="ECO:0000256" key="8">
    <source>
        <dbReference type="ARBA" id="ARBA00023125"/>
    </source>
</evidence>
<dbReference type="GO" id="GO:0005634">
    <property type="term" value="C:nucleus"/>
    <property type="evidence" value="ECO:0007669"/>
    <property type="project" value="UniProtKB-SubCell"/>
</dbReference>
<dbReference type="InterPro" id="IPR056436">
    <property type="entry name" value="Znf-C2H2_ZIC1-5/GLI1-3-like"/>
</dbReference>
<evidence type="ECO:0000256" key="1">
    <source>
        <dbReference type="ARBA" id="ARBA00004123"/>
    </source>
</evidence>
<dbReference type="SUPFAM" id="SSF57667">
    <property type="entry name" value="beta-beta-alpha zinc fingers"/>
    <property type="match status" value="3"/>
</dbReference>
<keyword evidence="5 11" id="KW-0863">Zinc-finger</keyword>
<dbReference type="GO" id="GO:0000981">
    <property type="term" value="F:DNA-binding transcription factor activity, RNA polymerase II-specific"/>
    <property type="evidence" value="ECO:0007669"/>
    <property type="project" value="TreeGrafter"/>
</dbReference>
<dbReference type="SMART" id="SM00355">
    <property type="entry name" value="ZnF_C2H2"/>
    <property type="match status" value="5"/>
</dbReference>
<feature type="region of interest" description="Disordered" evidence="12">
    <location>
        <begin position="222"/>
        <end position="279"/>
    </location>
</feature>
<evidence type="ECO:0000256" key="3">
    <source>
        <dbReference type="ARBA" id="ARBA00022723"/>
    </source>
</evidence>